<organism evidence="3 4">
    <name type="scientific">Actinomycetospora chlora</name>
    <dbReference type="NCBI Taxonomy" id="663608"/>
    <lineage>
        <taxon>Bacteria</taxon>
        <taxon>Bacillati</taxon>
        <taxon>Actinomycetota</taxon>
        <taxon>Actinomycetes</taxon>
        <taxon>Pseudonocardiales</taxon>
        <taxon>Pseudonocardiaceae</taxon>
        <taxon>Actinomycetospora</taxon>
    </lineage>
</organism>
<comment type="caution">
    <text evidence="3">The sequence shown here is derived from an EMBL/GenBank/DDBJ whole genome shotgun (WGS) entry which is preliminary data.</text>
</comment>
<dbReference type="PRINTS" id="PR00081">
    <property type="entry name" value="GDHRDH"/>
</dbReference>
<dbReference type="SUPFAM" id="SSF51735">
    <property type="entry name" value="NAD(P)-binding Rossmann-fold domains"/>
    <property type="match status" value="1"/>
</dbReference>
<dbReference type="InterPro" id="IPR002347">
    <property type="entry name" value="SDR_fam"/>
</dbReference>
<dbReference type="Proteomes" id="UP001500928">
    <property type="component" value="Unassembled WGS sequence"/>
</dbReference>
<dbReference type="InterPro" id="IPR036291">
    <property type="entry name" value="NAD(P)-bd_dom_sf"/>
</dbReference>
<accession>A0ABP9C1P8</accession>
<name>A0ABP9C1P8_9PSEU</name>
<evidence type="ECO:0000313" key="4">
    <source>
        <dbReference type="Proteomes" id="UP001500928"/>
    </source>
</evidence>
<proteinExistence type="inferred from homology"/>
<keyword evidence="2" id="KW-0560">Oxidoreductase</keyword>
<dbReference type="InterPro" id="IPR051122">
    <property type="entry name" value="SDR_DHRS6-like"/>
</dbReference>
<sequence length="251" mass="24772">MGEPVAVVVGATGALGGAIVRRLRSRGVPVIAVARSADAVAALTADDEGVVACAADIGDDGSVAAIGEGLAARGAPVRMVVQAAGLPALGGLDVVDPAALGAAVALKVGGMLRLVRAADPWLGEGSRLVALGGHYGVEPSPHVPGAGVTNAALANLVRQLADAYGPRGITAHLVAPGPADTDRLRRLSASQASARGLDVEDVLAERRAESPLGALVTPEQVGWAVATLLDPEAAALTGSTLSLDVGARRGI</sequence>
<comment type="similarity">
    <text evidence="1">Belongs to the short-chain dehydrogenases/reductases (SDR) family.</text>
</comment>
<evidence type="ECO:0000313" key="3">
    <source>
        <dbReference type="EMBL" id="GAA4802400.1"/>
    </source>
</evidence>
<dbReference type="Pfam" id="PF13561">
    <property type="entry name" value="adh_short_C2"/>
    <property type="match status" value="1"/>
</dbReference>
<protein>
    <submittedName>
        <fullName evidence="3">3-oxoacyl-ACP reductase FabG</fullName>
    </submittedName>
</protein>
<dbReference type="PANTHER" id="PTHR43477:SF1">
    <property type="entry name" value="DIHYDROANTICAPSIN 7-DEHYDROGENASE"/>
    <property type="match status" value="1"/>
</dbReference>
<dbReference type="EMBL" id="BAABHO010000043">
    <property type="protein sequence ID" value="GAA4802400.1"/>
    <property type="molecule type" value="Genomic_DNA"/>
</dbReference>
<reference evidence="4" key="1">
    <citation type="journal article" date="2019" name="Int. J. Syst. Evol. Microbiol.">
        <title>The Global Catalogue of Microorganisms (GCM) 10K type strain sequencing project: providing services to taxonomists for standard genome sequencing and annotation.</title>
        <authorList>
            <consortium name="The Broad Institute Genomics Platform"/>
            <consortium name="The Broad Institute Genome Sequencing Center for Infectious Disease"/>
            <person name="Wu L."/>
            <person name="Ma J."/>
        </authorList>
    </citation>
    <scope>NUCLEOTIDE SEQUENCE [LARGE SCALE GENOMIC DNA]</scope>
    <source>
        <strain evidence="4">JCM 17979</strain>
    </source>
</reference>
<evidence type="ECO:0000256" key="1">
    <source>
        <dbReference type="ARBA" id="ARBA00006484"/>
    </source>
</evidence>
<evidence type="ECO:0000256" key="2">
    <source>
        <dbReference type="ARBA" id="ARBA00023002"/>
    </source>
</evidence>
<dbReference type="PANTHER" id="PTHR43477">
    <property type="entry name" value="DIHYDROANTICAPSIN 7-DEHYDROGENASE"/>
    <property type="match status" value="1"/>
</dbReference>
<gene>
    <name evidence="3" type="ORF">GCM10023200_44440</name>
</gene>
<dbReference type="Gene3D" id="3.40.50.720">
    <property type="entry name" value="NAD(P)-binding Rossmann-like Domain"/>
    <property type="match status" value="1"/>
</dbReference>
<keyword evidence="4" id="KW-1185">Reference proteome</keyword>